<dbReference type="Pfam" id="PF13643">
    <property type="entry name" value="DUF4145"/>
    <property type="match status" value="1"/>
</dbReference>
<organism evidence="2 3">
    <name type="scientific">Kribbella yunnanensis</name>
    <dbReference type="NCBI Taxonomy" id="190194"/>
    <lineage>
        <taxon>Bacteria</taxon>
        <taxon>Bacillati</taxon>
        <taxon>Actinomycetota</taxon>
        <taxon>Actinomycetes</taxon>
        <taxon>Propionibacteriales</taxon>
        <taxon>Kribbellaceae</taxon>
        <taxon>Kribbella</taxon>
    </lineage>
</organism>
<evidence type="ECO:0000313" key="3">
    <source>
        <dbReference type="Proteomes" id="UP001500280"/>
    </source>
</evidence>
<comment type="caution">
    <text evidence="2">The sequence shown here is derived from an EMBL/GenBank/DDBJ whole genome shotgun (WGS) entry which is preliminary data.</text>
</comment>
<evidence type="ECO:0000313" key="2">
    <source>
        <dbReference type="EMBL" id="GAA1718284.1"/>
    </source>
</evidence>
<reference evidence="2 3" key="1">
    <citation type="journal article" date="2019" name="Int. J. Syst. Evol. Microbiol.">
        <title>The Global Catalogue of Microorganisms (GCM) 10K type strain sequencing project: providing services to taxonomists for standard genome sequencing and annotation.</title>
        <authorList>
            <consortium name="The Broad Institute Genomics Platform"/>
            <consortium name="The Broad Institute Genome Sequencing Center for Infectious Disease"/>
            <person name="Wu L."/>
            <person name="Ma J."/>
        </authorList>
    </citation>
    <scope>NUCLEOTIDE SEQUENCE [LARGE SCALE GENOMIC DNA]</scope>
    <source>
        <strain evidence="2 3">JCM 14307</strain>
    </source>
</reference>
<dbReference type="Proteomes" id="UP001500280">
    <property type="component" value="Unassembled WGS sequence"/>
</dbReference>
<dbReference type="EMBL" id="BAAANF010000029">
    <property type="protein sequence ID" value="GAA1718284.1"/>
    <property type="molecule type" value="Genomic_DNA"/>
</dbReference>
<proteinExistence type="predicted"/>
<dbReference type="InterPro" id="IPR025285">
    <property type="entry name" value="DUF4145"/>
</dbReference>
<accession>A0ABN2J583</accession>
<keyword evidence="3" id="KW-1185">Reference proteome</keyword>
<evidence type="ECO:0000259" key="1">
    <source>
        <dbReference type="Pfam" id="PF13643"/>
    </source>
</evidence>
<feature type="domain" description="DUF4145" evidence="1">
    <location>
        <begin position="160"/>
        <end position="237"/>
    </location>
</feature>
<name>A0ABN2J583_9ACTN</name>
<gene>
    <name evidence="2" type="ORF">GCM10009745_78840</name>
</gene>
<sequence>MTNDDPFDLDDNILRGIADLICGDDLTPHYRRAFEIEKFFKAAGLPVGEFEGYRREWTLEQLKRWGDDPDAMRRVVRRLADPREYIGDDEALTGVVAELNKLLALEGFRVVHEGGRPVIIAGSQVMDRINAPSVADLSVSIAEIVQDEAFGRQLRHRLDEAFACWRSGAPTAALIMLGSLLEGVLYDVALHSMESTPSDNLQALITKARDERWIAKDVAEYADVLRNHRNLVHPRKQWKQEYEPEDDSVRIAWNVVVAALNDLAAHRATQADDQITR</sequence>
<dbReference type="RefSeq" id="WP_344164524.1">
    <property type="nucleotide sequence ID" value="NZ_BAAANF010000029.1"/>
</dbReference>
<protein>
    <recommendedName>
        <fullName evidence="1">DUF4145 domain-containing protein</fullName>
    </recommendedName>
</protein>